<reference evidence="2" key="1">
    <citation type="journal article" date="2019" name="Int. J. Syst. Evol. Microbiol.">
        <title>The Global Catalogue of Microorganisms (GCM) 10K type strain sequencing project: providing services to taxonomists for standard genome sequencing and annotation.</title>
        <authorList>
            <consortium name="The Broad Institute Genomics Platform"/>
            <consortium name="The Broad Institute Genome Sequencing Center for Infectious Disease"/>
            <person name="Wu L."/>
            <person name="Ma J."/>
        </authorList>
    </citation>
    <scope>NUCLEOTIDE SEQUENCE [LARGE SCALE GENOMIC DNA]</scope>
    <source>
        <strain evidence="2">ZS-22-S1</strain>
    </source>
</reference>
<keyword evidence="2" id="KW-1185">Reference proteome</keyword>
<accession>A0ABV9S9Y5</accession>
<evidence type="ECO:0000313" key="2">
    <source>
        <dbReference type="Proteomes" id="UP001595859"/>
    </source>
</evidence>
<proteinExistence type="predicted"/>
<gene>
    <name evidence="1" type="ORF">ACFPCV_27435</name>
</gene>
<sequence length="305" mass="31935">MRRKLTATALVLLAVAVAVVGWRVLDRPAECAPGNPCGPAWTYRIEDFQPGGGDYAVTVARGTVGLVGRPVNTQADVDGRRAAVLVRVDTRDGREAGRIPLGLDYAGIAVAVVRSSAHDTIALYCPYPGHPDCVAGRPALDAGGASVIATADGRVVRDLAGPVGDVEELAASGFVPDTGDAAWQSRDDAVHLATAGWVVTFADDSVVVRDRLGTRLHTLTAEDDLRPRTDLDVGAVVTADRGRLAVVYTGHVRVWDLGAGTQLAALRHDGPGLPTFSADGRELVFATGAAKGDEWWADLTGYRVG</sequence>
<comment type="caution">
    <text evidence="1">The sequence shown here is derived from an EMBL/GenBank/DDBJ whole genome shotgun (WGS) entry which is preliminary data.</text>
</comment>
<dbReference type="Proteomes" id="UP001595859">
    <property type="component" value="Unassembled WGS sequence"/>
</dbReference>
<dbReference type="RefSeq" id="WP_378059233.1">
    <property type="nucleotide sequence ID" value="NZ_JBHSIS010000017.1"/>
</dbReference>
<name>A0ABV9S9Y5_9PSEU</name>
<dbReference type="SUPFAM" id="SSF50998">
    <property type="entry name" value="Quinoprotein alcohol dehydrogenase-like"/>
    <property type="match status" value="1"/>
</dbReference>
<protein>
    <recommendedName>
        <fullName evidence="3">WD40 repeat protein</fullName>
    </recommendedName>
</protein>
<organism evidence="1 2">
    <name type="scientific">Actinophytocola glycyrrhizae</name>
    <dbReference type="NCBI Taxonomy" id="2044873"/>
    <lineage>
        <taxon>Bacteria</taxon>
        <taxon>Bacillati</taxon>
        <taxon>Actinomycetota</taxon>
        <taxon>Actinomycetes</taxon>
        <taxon>Pseudonocardiales</taxon>
        <taxon>Pseudonocardiaceae</taxon>
    </lineage>
</organism>
<evidence type="ECO:0008006" key="3">
    <source>
        <dbReference type="Google" id="ProtNLM"/>
    </source>
</evidence>
<dbReference type="InterPro" id="IPR011047">
    <property type="entry name" value="Quinoprotein_ADH-like_sf"/>
</dbReference>
<evidence type="ECO:0000313" key="1">
    <source>
        <dbReference type="EMBL" id="MFC4857246.1"/>
    </source>
</evidence>
<dbReference type="EMBL" id="JBHSIS010000017">
    <property type="protein sequence ID" value="MFC4857246.1"/>
    <property type="molecule type" value="Genomic_DNA"/>
</dbReference>